<evidence type="ECO:0008006" key="12">
    <source>
        <dbReference type="Google" id="ProtNLM"/>
    </source>
</evidence>
<dbReference type="SUPFAM" id="SSF53738">
    <property type="entry name" value="Phosphoglucomutase, first 3 domains"/>
    <property type="match status" value="3"/>
</dbReference>
<evidence type="ECO:0000259" key="7">
    <source>
        <dbReference type="Pfam" id="PF00408"/>
    </source>
</evidence>
<evidence type="ECO:0000259" key="8">
    <source>
        <dbReference type="Pfam" id="PF02878"/>
    </source>
</evidence>
<comment type="similarity">
    <text evidence="2">Belongs to the phosphohexose mutase family.</text>
</comment>
<dbReference type="InterPro" id="IPR005845">
    <property type="entry name" value="A-D-PHexomutase_a/b/a-II"/>
</dbReference>
<dbReference type="GO" id="GO:0000287">
    <property type="term" value="F:magnesium ion binding"/>
    <property type="evidence" value="ECO:0007669"/>
    <property type="project" value="InterPro"/>
</dbReference>
<dbReference type="PRINTS" id="PR00509">
    <property type="entry name" value="PGMPMM"/>
</dbReference>
<sequence length="528" mass="59702">MSNVTVKTKYRCPGDMYDISISVCKGRQRALYPKCPVCHYRTEIIAVSSGQEEENGVEPSNPGNNKSRKVVELYSTKDKLINRKIFKSYDIRGIYSVELDEYTSEKIGMATAQFLKSIKDDVRNIVVARDVRPSSNSLARSLIKGITKAGIDVIDIGEVATDVTYFAVGHYNYDAGITVTASHNPSEYNGFKLCHEKAMPISFDTGLSEIAEIASQTMLPTYEQPGKVIEKNVLDDYRRHVLNFATNIRPLRVVIDAGNGMAGKMIPIIFEHLPCELIPLFFNLDGTFPNHEPNPLEKKNLRDLREMVRQTRSHLGVAFDGDADRCVFVDENSQVIGCDIITAVIAKELLQKEKGSTIVYDLRSSWVVPEEIRKAGGNPYREMVGHSNIKATMREKDAVFGGELSGHYYFKENYYADSGVIALIEVLNILSRKNVPMSNLIAPLKRYHATGEINFEVEDKDEKIKQIAEHFKDGKVDYLDGITIEYKDWWFNVRKSNTEPLLRLNLEGKTREIMEHRKEQVIGIIQGE</sequence>
<feature type="domain" description="Alpha-D-phosphohexomutase alpha/beta/alpha" evidence="8">
    <location>
        <begin position="83"/>
        <end position="215"/>
    </location>
</feature>
<keyword evidence="4" id="KW-0479">Metal-binding</keyword>
<dbReference type="Pfam" id="PF02880">
    <property type="entry name" value="PGM_PMM_III"/>
    <property type="match status" value="1"/>
</dbReference>
<dbReference type="InterPro" id="IPR005841">
    <property type="entry name" value="Alpha-D-phosphohexomutase_SF"/>
</dbReference>
<evidence type="ECO:0000259" key="10">
    <source>
        <dbReference type="Pfam" id="PF02880"/>
    </source>
</evidence>
<dbReference type="Gene3D" id="3.40.120.10">
    <property type="entry name" value="Alpha-D-Glucose-1,6-Bisphosphate, subunit A, domain 3"/>
    <property type="match status" value="3"/>
</dbReference>
<dbReference type="PANTHER" id="PTHR43771">
    <property type="entry name" value="PHOSPHOMANNOMUTASE"/>
    <property type="match status" value="1"/>
</dbReference>
<dbReference type="InterPro" id="IPR005844">
    <property type="entry name" value="A-D-PHexomutase_a/b/a-I"/>
</dbReference>
<proteinExistence type="inferred from homology"/>
<dbReference type="Pfam" id="PF02878">
    <property type="entry name" value="PGM_PMM_I"/>
    <property type="match status" value="1"/>
</dbReference>
<dbReference type="CDD" id="cd03089">
    <property type="entry name" value="PMM_PGM"/>
    <property type="match status" value="1"/>
</dbReference>
<dbReference type="InterPro" id="IPR005846">
    <property type="entry name" value="A-D-PHexomutase_a/b/a-III"/>
</dbReference>
<feature type="domain" description="Alpha-D-phosphohexomutase C-terminal" evidence="7">
    <location>
        <begin position="452"/>
        <end position="522"/>
    </location>
</feature>
<feature type="domain" description="Alpha-D-phosphohexomutase alpha/beta/alpha" evidence="9">
    <location>
        <begin position="236"/>
        <end position="332"/>
    </location>
</feature>
<dbReference type="EMBL" id="LAZR01008002">
    <property type="protein sequence ID" value="KKM81564.1"/>
    <property type="molecule type" value="Genomic_DNA"/>
</dbReference>
<dbReference type="Gene3D" id="3.30.310.50">
    <property type="entry name" value="Alpha-D-phosphohexomutase, C-terminal domain"/>
    <property type="match status" value="1"/>
</dbReference>
<dbReference type="PROSITE" id="PS00710">
    <property type="entry name" value="PGM_PMM"/>
    <property type="match status" value="1"/>
</dbReference>
<evidence type="ECO:0000256" key="5">
    <source>
        <dbReference type="ARBA" id="ARBA00022842"/>
    </source>
</evidence>
<dbReference type="Pfam" id="PF00408">
    <property type="entry name" value="PGM_PMM_IV"/>
    <property type="match status" value="1"/>
</dbReference>
<protein>
    <recommendedName>
        <fullName evidence="12">Phosphomannomutase/phosphoglucomutase</fullName>
    </recommendedName>
</protein>
<evidence type="ECO:0000256" key="3">
    <source>
        <dbReference type="ARBA" id="ARBA00022553"/>
    </source>
</evidence>
<dbReference type="PANTHER" id="PTHR43771:SF1">
    <property type="entry name" value="PHOSPHOMANNOMUTASE"/>
    <property type="match status" value="1"/>
</dbReference>
<feature type="domain" description="Alpha-D-phosphohexomutase alpha/beta/alpha" evidence="10">
    <location>
        <begin position="339"/>
        <end position="447"/>
    </location>
</feature>
<evidence type="ECO:0000256" key="2">
    <source>
        <dbReference type="ARBA" id="ARBA00010231"/>
    </source>
</evidence>
<dbReference type="InterPro" id="IPR005843">
    <property type="entry name" value="A-D-PHexomutase_C"/>
</dbReference>
<evidence type="ECO:0000259" key="9">
    <source>
        <dbReference type="Pfam" id="PF02879"/>
    </source>
</evidence>
<keyword evidence="6" id="KW-0413">Isomerase</keyword>
<evidence type="ECO:0000256" key="6">
    <source>
        <dbReference type="ARBA" id="ARBA00023235"/>
    </source>
</evidence>
<keyword evidence="5" id="KW-0460">Magnesium</keyword>
<dbReference type="InterPro" id="IPR016066">
    <property type="entry name" value="A-D-PHexomutase_CS"/>
</dbReference>
<dbReference type="InterPro" id="IPR016055">
    <property type="entry name" value="A-D-PHexomutase_a/b/a-I/II/III"/>
</dbReference>
<comment type="caution">
    <text evidence="11">The sequence shown here is derived from an EMBL/GenBank/DDBJ whole genome shotgun (WGS) entry which is preliminary data.</text>
</comment>
<dbReference type="AlphaFoldDB" id="A0A0F9KHD5"/>
<accession>A0A0F9KHD5</accession>
<keyword evidence="3" id="KW-0597">Phosphoprotein</keyword>
<organism evidence="11">
    <name type="scientific">marine sediment metagenome</name>
    <dbReference type="NCBI Taxonomy" id="412755"/>
    <lineage>
        <taxon>unclassified sequences</taxon>
        <taxon>metagenomes</taxon>
        <taxon>ecological metagenomes</taxon>
    </lineage>
</organism>
<evidence type="ECO:0000256" key="1">
    <source>
        <dbReference type="ARBA" id="ARBA00001946"/>
    </source>
</evidence>
<dbReference type="SUPFAM" id="SSF55957">
    <property type="entry name" value="Phosphoglucomutase, C-terminal domain"/>
    <property type="match status" value="1"/>
</dbReference>
<gene>
    <name evidence="11" type="ORF">LCGC14_1328530</name>
</gene>
<name>A0A0F9KHD5_9ZZZZ</name>
<comment type="cofactor">
    <cofactor evidence="1">
        <name>Mg(2+)</name>
        <dbReference type="ChEBI" id="CHEBI:18420"/>
    </cofactor>
</comment>
<reference evidence="11" key="1">
    <citation type="journal article" date="2015" name="Nature">
        <title>Complex archaea that bridge the gap between prokaryotes and eukaryotes.</title>
        <authorList>
            <person name="Spang A."/>
            <person name="Saw J.H."/>
            <person name="Jorgensen S.L."/>
            <person name="Zaremba-Niedzwiedzka K."/>
            <person name="Martijn J."/>
            <person name="Lind A.E."/>
            <person name="van Eijk R."/>
            <person name="Schleper C."/>
            <person name="Guy L."/>
            <person name="Ettema T.J."/>
        </authorList>
    </citation>
    <scope>NUCLEOTIDE SEQUENCE</scope>
</reference>
<evidence type="ECO:0000256" key="4">
    <source>
        <dbReference type="ARBA" id="ARBA00022723"/>
    </source>
</evidence>
<evidence type="ECO:0000313" key="11">
    <source>
        <dbReference type="EMBL" id="KKM81564.1"/>
    </source>
</evidence>
<dbReference type="InterPro" id="IPR036900">
    <property type="entry name" value="A-D-PHexomutase_C_sf"/>
</dbReference>
<dbReference type="Pfam" id="PF02879">
    <property type="entry name" value="PGM_PMM_II"/>
    <property type="match status" value="1"/>
</dbReference>
<dbReference type="GO" id="GO:0005975">
    <property type="term" value="P:carbohydrate metabolic process"/>
    <property type="evidence" value="ECO:0007669"/>
    <property type="project" value="InterPro"/>
</dbReference>
<dbReference type="GO" id="GO:0016868">
    <property type="term" value="F:intramolecular phosphotransferase activity"/>
    <property type="evidence" value="ECO:0007669"/>
    <property type="project" value="InterPro"/>
</dbReference>